<accession>A0A067QU58</accession>
<dbReference type="InParanoid" id="A0A067QU58"/>
<name>A0A067QU58_ZOONE</name>
<proteinExistence type="predicted"/>
<keyword evidence="2" id="KW-1185">Reference proteome</keyword>
<evidence type="ECO:0000313" key="2">
    <source>
        <dbReference type="Proteomes" id="UP000027135"/>
    </source>
</evidence>
<protein>
    <submittedName>
        <fullName evidence="1">Uncharacterized protein</fullName>
    </submittedName>
</protein>
<dbReference type="Proteomes" id="UP000027135">
    <property type="component" value="Unassembled WGS sequence"/>
</dbReference>
<evidence type="ECO:0000313" key="1">
    <source>
        <dbReference type="EMBL" id="KDR09207.1"/>
    </source>
</evidence>
<gene>
    <name evidence="1" type="ORF">L798_01156</name>
</gene>
<sequence length="61" mass="7274">MFVTWIRKCIIQTGVVTSMDNIVPFKYLQLPQTEQDNTMAFQLSIQLFSIARHRKATDWRR</sequence>
<reference evidence="1 2" key="1">
    <citation type="journal article" date="2014" name="Nat. Commun.">
        <title>Molecular traces of alternative social organization in a termite genome.</title>
        <authorList>
            <person name="Terrapon N."/>
            <person name="Li C."/>
            <person name="Robertson H.M."/>
            <person name="Ji L."/>
            <person name="Meng X."/>
            <person name="Booth W."/>
            <person name="Chen Z."/>
            <person name="Childers C.P."/>
            <person name="Glastad K.M."/>
            <person name="Gokhale K."/>
            <person name="Gowin J."/>
            <person name="Gronenberg W."/>
            <person name="Hermansen R.A."/>
            <person name="Hu H."/>
            <person name="Hunt B.G."/>
            <person name="Huylmans A.K."/>
            <person name="Khalil S.M."/>
            <person name="Mitchell R.D."/>
            <person name="Munoz-Torres M.C."/>
            <person name="Mustard J.A."/>
            <person name="Pan H."/>
            <person name="Reese J.T."/>
            <person name="Scharf M.E."/>
            <person name="Sun F."/>
            <person name="Vogel H."/>
            <person name="Xiao J."/>
            <person name="Yang W."/>
            <person name="Yang Z."/>
            <person name="Yang Z."/>
            <person name="Zhou J."/>
            <person name="Zhu J."/>
            <person name="Brent C.S."/>
            <person name="Elsik C.G."/>
            <person name="Goodisman M.A."/>
            <person name="Liberles D.A."/>
            <person name="Roe R.M."/>
            <person name="Vargo E.L."/>
            <person name="Vilcinskas A."/>
            <person name="Wang J."/>
            <person name="Bornberg-Bauer E."/>
            <person name="Korb J."/>
            <person name="Zhang G."/>
            <person name="Liebig J."/>
        </authorList>
    </citation>
    <scope>NUCLEOTIDE SEQUENCE [LARGE SCALE GENOMIC DNA]</scope>
    <source>
        <tissue evidence="1">Whole organism</tissue>
    </source>
</reference>
<dbReference type="EMBL" id="KK853263">
    <property type="protein sequence ID" value="KDR09207.1"/>
    <property type="molecule type" value="Genomic_DNA"/>
</dbReference>
<organism evidence="1 2">
    <name type="scientific">Zootermopsis nevadensis</name>
    <name type="common">Dampwood termite</name>
    <dbReference type="NCBI Taxonomy" id="136037"/>
    <lineage>
        <taxon>Eukaryota</taxon>
        <taxon>Metazoa</taxon>
        <taxon>Ecdysozoa</taxon>
        <taxon>Arthropoda</taxon>
        <taxon>Hexapoda</taxon>
        <taxon>Insecta</taxon>
        <taxon>Pterygota</taxon>
        <taxon>Neoptera</taxon>
        <taxon>Polyneoptera</taxon>
        <taxon>Dictyoptera</taxon>
        <taxon>Blattodea</taxon>
        <taxon>Blattoidea</taxon>
        <taxon>Termitoidae</taxon>
        <taxon>Termopsidae</taxon>
        <taxon>Zootermopsis</taxon>
    </lineage>
</organism>
<dbReference type="AlphaFoldDB" id="A0A067QU58"/>